<evidence type="ECO:0000313" key="2">
    <source>
        <dbReference type="EMBL" id="KAJ1128097.1"/>
    </source>
</evidence>
<proteinExistence type="predicted"/>
<evidence type="ECO:0000313" key="3">
    <source>
        <dbReference type="Proteomes" id="UP001066276"/>
    </source>
</evidence>
<comment type="caution">
    <text evidence="2">The sequence shown here is derived from an EMBL/GenBank/DDBJ whole genome shotgun (WGS) entry which is preliminary data.</text>
</comment>
<gene>
    <name evidence="2" type="ORF">NDU88_006476</name>
</gene>
<organism evidence="2 3">
    <name type="scientific">Pleurodeles waltl</name>
    <name type="common">Iberian ribbed newt</name>
    <dbReference type="NCBI Taxonomy" id="8319"/>
    <lineage>
        <taxon>Eukaryota</taxon>
        <taxon>Metazoa</taxon>
        <taxon>Chordata</taxon>
        <taxon>Craniata</taxon>
        <taxon>Vertebrata</taxon>
        <taxon>Euteleostomi</taxon>
        <taxon>Amphibia</taxon>
        <taxon>Batrachia</taxon>
        <taxon>Caudata</taxon>
        <taxon>Salamandroidea</taxon>
        <taxon>Salamandridae</taxon>
        <taxon>Pleurodelinae</taxon>
        <taxon>Pleurodeles</taxon>
    </lineage>
</organism>
<name>A0AAV7PIH0_PLEWA</name>
<evidence type="ECO:0000256" key="1">
    <source>
        <dbReference type="SAM" id="MobiDB-lite"/>
    </source>
</evidence>
<feature type="non-terminal residue" evidence="2">
    <location>
        <position position="51"/>
    </location>
</feature>
<dbReference type="Proteomes" id="UP001066276">
    <property type="component" value="Chromosome 7"/>
</dbReference>
<dbReference type="EMBL" id="JANPWB010000011">
    <property type="protein sequence ID" value="KAJ1128097.1"/>
    <property type="molecule type" value="Genomic_DNA"/>
</dbReference>
<dbReference type="AlphaFoldDB" id="A0AAV7PIH0"/>
<reference evidence="2" key="1">
    <citation type="journal article" date="2022" name="bioRxiv">
        <title>Sequencing and chromosome-scale assembly of the giantPleurodeles waltlgenome.</title>
        <authorList>
            <person name="Brown T."/>
            <person name="Elewa A."/>
            <person name="Iarovenko S."/>
            <person name="Subramanian E."/>
            <person name="Araus A.J."/>
            <person name="Petzold A."/>
            <person name="Susuki M."/>
            <person name="Suzuki K.-i.T."/>
            <person name="Hayashi T."/>
            <person name="Toyoda A."/>
            <person name="Oliveira C."/>
            <person name="Osipova E."/>
            <person name="Leigh N.D."/>
            <person name="Simon A."/>
            <person name="Yun M.H."/>
        </authorList>
    </citation>
    <scope>NUCLEOTIDE SEQUENCE</scope>
    <source>
        <strain evidence="2">20211129_DDA</strain>
        <tissue evidence="2">Liver</tissue>
    </source>
</reference>
<feature type="region of interest" description="Disordered" evidence="1">
    <location>
        <begin position="18"/>
        <end position="40"/>
    </location>
</feature>
<feature type="compositionally biased region" description="Basic and acidic residues" evidence="1">
    <location>
        <begin position="22"/>
        <end position="36"/>
    </location>
</feature>
<protein>
    <submittedName>
        <fullName evidence="2">Uncharacterized protein</fullName>
    </submittedName>
</protein>
<accession>A0AAV7PIH0</accession>
<sequence>RGHGAPERWRGARRWLRTPRPCTEHQGQEEATEPRGGRRQVQEIYFAANEG</sequence>
<feature type="non-terminal residue" evidence="2">
    <location>
        <position position="1"/>
    </location>
</feature>
<keyword evidence="3" id="KW-1185">Reference proteome</keyword>